<gene>
    <name evidence="3" type="primary">mazE</name>
    <name evidence="3" type="ORF">MPOCJGCO_3362</name>
</gene>
<keyword evidence="1" id="KW-0238">DNA-binding</keyword>
<comment type="caution">
    <text evidence="3">The sequence shown here is derived from an EMBL/GenBank/DDBJ whole genome shotgun (WGS) entry which is preliminary data.</text>
</comment>
<evidence type="ECO:0000313" key="3">
    <source>
        <dbReference type="EMBL" id="GJE61241.1"/>
    </source>
</evidence>
<dbReference type="InterPro" id="IPR037914">
    <property type="entry name" value="SpoVT-AbrB_sf"/>
</dbReference>
<dbReference type="InterPro" id="IPR039052">
    <property type="entry name" value="Antitox_PemI-like"/>
</dbReference>
<sequence>MIVQFSRWGNSLALRIPARVLRDVGATEGSTAELSVEQGRIVIAPRAEAPRYTFDGLLAGITEDNLHDDQFEGPAAGDEIW</sequence>
<dbReference type="RefSeq" id="WP_238183806.1">
    <property type="nucleotide sequence ID" value="NZ_BPRB01000197.1"/>
</dbReference>
<dbReference type="InterPro" id="IPR007159">
    <property type="entry name" value="SpoVT-AbrB_dom"/>
</dbReference>
<dbReference type="PANTHER" id="PTHR40516">
    <property type="entry name" value="ANTITOXIN CHPS-RELATED"/>
    <property type="match status" value="1"/>
</dbReference>
<keyword evidence="4" id="KW-1185">Reference proteome</keyword>
<accession>A0ABQ4U1U2</accession>
<evidence type="ECO:0000313" key="4">
    <source>
        <dbReference type="Proteomes" id="UP001055057"/>
    </source>
</evidence>
<dbReference type="SMART" id="SM00966">
    <property type="entry name" value="SpoVT_AbrB"/>
    <property type="match status" value="1"/>
</dbReference>
<feature type="domain" description="SpoVT-AbrB" evidence="2">
    <location>
        <begin position="3"/>
        <end position="48"/>
    </location>
</feature>
<dbReference type="PROSITE" id="PS51740">
    <property type="entry name" value="SPOVT_ABRB"/>
    <property type="match status" value="1"/>
</dbReference>
<dbReference type="SUPFAM" id="SSF89447">
    <property type="entry name" value="AbrB/MazE/MraZ-like"/>
    <property type="match status" value="1"/>
</dbReference>
<proteinExistence type="predicted"/>
<name>A0ABQ4U1U2_9HYPH</name>
<dbReference type="PANTHER" id="PTHR40516:SF1">
    <property type="entry name" value="ANTITOXIN CHPS-RELATED"/>
    <property type="match status" value="1"/>
</dbReference>
<dbReference type="Gene3D" id="2.10.260.10">
    <property type="match status" value="1"/>
</dbReference>
<reference evidence="3" key="1">
    <citation type="journal article" date="2021" name="Front. Microbiol.">
        <title>Comprehensive Comparative Genomics and Phenotyping of Methylobacterium Species.</title>
        <authorList>
            <person name="Alessa O."/>
            <person name="Ogura Y."/>
            <person name="Fujitani Y."/>
            <person name="Takami H."/>
            <person name="Hayashi T."/>
            <person name="Sahin N."/>
            <person name="Tani A."/>
        </authorList>
    </citation>
    <scope>NUCLEOTIDE SEQUENCE</scope>
    <source>
        <strain evidence="3">DSM 23632</strain>
    </source>
</reference>
<protein>
    <submittedName>
        <fullName evidence="3">Antitoxin MazE</fullName>
    </submittedName>
</protein>
<dbReference type="Proteomes" id="UP001055057">
    <property type="component" value="Unassembled WGS sequence"/>
</dbReference>
<dbReference type="EMBL" id="BPRB01000197">
    <property type="protein sequence ID" value="GJE61241.1"/>
    <property type="molecule type" value="Genomic_DNA"/>
</dbReference>
<dbReference type="Pfam" id="PF04014">
    <property type="entry name" value="MazE_antitoxin"/>
    <property type="match status" value="1"/>
</dbReference>
<organism evidence="3 4">
    <name type="scientific">Methylobacterium trifolii</name>
    <dbReference type="NCBI Taxonomy" id="1003092"/>
    <lineage>
        <taxon>Bacteria</taxon>
        <taxon>Pseudomonadati</taxon>
        <taxon>Pseudomonadota</taxon>
        <taxon>Alphaproteobacteria</taxon>
        <taxon>Hyphomicrobiales</taxon>
        <taxon>Methylobacteriaceae</taxon>
        <taxon>Methylobacterium</taxon>
    </lineage>
</organism>
<reference evidence="3" key="2">
    <citation type="submission" date="2021-08" db="EMBL/GenBank/DDBJ databases">
        <authorList>
            <person name="Tani A."/>
            <person name="Ola A."/>
            <person name="Ogura Y."/>
            <person name="Katsura K."/>
            <person name="Hayashi T."/>
        </authorList>
    </citation>
    <scope>NUCLEOTIDE SEQUENCE</scope>
    <source>
        <strain evidence="3">DSM 23632</strain>
    </source>
</reference>
<evidence type="ECO:0000259" key="2">
    <source>
        <dbReference type="PROSITE" id="PS51740"/>
    </source>
</evidence>
<evidence type="ECO:0000256" key="1">
    <source>
        <dbReference type="PROSITE-ProRule" id="PRU01076"/>
    </source>
</evidence>